<feature type="region of interest" description="Disordered" evidence="2">
    <location>
        <begin position="1"/>
        <end position="20"/>
    </location>
</feature>
<feature type="compositionally biased region" description="Basic and acidic residues" evidence="2">
    <location>
        <begin position="219"/>
        <end position="267"/>
    </location>
</feature>
<keyword evidence="4" id="KW-1185">Reference proteome</keyword>
<organism evidence="3 4">
    <name type="scientific">Blattamonas nauphoetae</name>
    <dbReference type="NCBI Taxonomy" id="2049346"/>
    <lineage>
        <taxon>Eukaryota</taxon>
        <taxon>Metamonada</taxon>
        <taxon>Preaxostyla</taxon>
        <taxon>Oxymonadida</taxon>
        <taxon>Blattamonas</taxon>
    </lineage>
</organism>
<proteinExistence type="predicted"/>
<comment type="caution">
    <text evidence="3">The sequence shown here is derived from an EMBL/GenBank/DDBJ whole genome shotgun (WGS) entry which is preliminary data.</text>
</comment>
<keyword evidence="1" id="KW-0175">Coiled coil</keyword>
<evidence type="ECO:0000256" key="1">
    <source>
        <dbReference type="SAM" id="Coils"/>
    </source>
</evidence>
<feature type="compositionally biased region" description="Pro residues" evidence="2">
    <location>
        <begin position="154"/>
        <end position="163"/>
    </location>
</feature>
<feature type="compositionally biased region" description="Basic and acidic residues" evidence="2">
    <location>
        <begin position="197"/>
        <end position="212"/>
    </location>
</feature>
<feature type="coiled-coil region" evidence="1">
    <location>
        <begin position="37"/>
        <end position="64"/>
    </location>
</feature>
<evidence type="ECO:0000256" key="2">
    <source>
        <dbReference type="SAM" id="MobiDB-lite"/>
    </source>
</evidence>
<evidence type="ECO:0000313" key="3">
    <source>
        <dbReference type="EMBL" id="KAK2964448.1"/>
    </source>
</evidence>
<feature type="compositionally biased region" description="Polar residues" evidence="2">
    <location>
        <begin position="120"/>
        <end position="130"/>
    </location>
</feature>
<feature type="region of interest" description="Disordered" evidence="2">
    <location>
        <begin position="197"/>
        <end position="267"/>
    </location>
</feature>
<evidence type="ECO:0000313" key="4">
    <source>
        <dbReference type="Proteomes" id="UP001281761"/>
    </source>
</evidence>
<accession>A0ABQ9YL20</accession>
<feature type="region of interest" description="Disordered" evidence="2">
    <location>
        <begin position="69"/>
        <end position="181"/>
    </location>
</feature>
<gene>
    <name evidence="3" type="ORF">BLNAU_364</name>
</gene>
<name>A0ABQ9YL20_9EUKA</name>
<sequence length="489" mass="56588">MSNFGTSGEEIAKSPNPNVDHVTEDIYHQLEEQHHLIAIQNQRLDDQDRIIADLQKQIATLTELVHSISSTPVRSKTKRSRGQKSNISPKISIEAPTTGFEGEEGENSQIATETGEDQYHISSLPPSSIEYTPLVSPGPQEVKQIDIPTEHTPEPSPHTPPADEPVIPETHSTPSEKTIELTELDQKREDELHIQEEIQHHEEKRIQEEEEKRRKREEHKRLKEEERKRREEEERRKEEIERKKKEEELRNLREETERRRKAEEARLQKEVLERRQKAQEKAEEMQRTLKASQLLISRKYNFPLDTNIKISFIGTELDKFKLDNTKISKESSSSFQTVLLDPPLHFGKWRVTFSTVTLKNWCCIGFIDANQPSLMSGEILGGVQNSFSFSPSFGWLYKYHEVRQVRLQRQLEHARSPGDEVTMEFLLTEQPFICRLYVKGKEAFRIIDIPAGVKVGVSMLSNGDTLNVSTFQNVSSIPPLKRKIPSVRW</sequence>
<reference evidence="3 4" key="1">
    <citation type="journal article" date="2022" name="bioRxiv">
        <title>Genomics of Preaxostyla Flagellates Illuminates Evolutionary Transitions and the Path Towards Mitochondrial Loss.</title>
        <authorList>
            <person name="Novak L.V.F."/>
            <person name="Treitli S.C."/>
            <person name="Pyrih J."/>
            <person name="Halakuc P."/>
            <person name="Pipaliya S.V."/>
            <person name="Vacek V."/>
            <person name="Brzon O."/>
            <person name="Soukal P."/>
            <person name="Eme L."/>
            <person name="Dacks J.B."/>
            <person name="Karnkowska A."/>
            <person name="Elias M."/>
            <person name="Hampl V."/>
        </authorList>
    </citation>
    <scope>NUCLEOTIDE SEQUENCE [LARGE SCALE GENOMIC DNA]</scope>
    <source>
        <strain evidence="3">NAU3</strain>
        <tissue evidence="3">Gut</tissue>
    </source>
</reference>
<dbReference type="EMBL" id="JARBJD010000002">
    <property type="protein sequence ID" value="KAK2964448.1"/>
    <property type="molecule type" value="Genomic_DNA"/>
</dbReference>
<dbReference type="Proteomes" id="UP001281761">
    <property type="component" value="Unassembled WGS sequence"/>
</dbReference>
<protein>
    <submittedName>
        <fullName evidence="3">Uncharacterized protein</fullName>
    </submittedName>
</protein>